<dbReference type="InterPro" id="IPR018649">
    <property type="entry name" value="SHOCT"/>
</dbReference>
<evidence type="ECO:0000313" key="4">
    <source>
        <dbReference type="Proteomes" id="UP000183995"/>
    </source>
</evidence>
<keyword evidence="1" id="KW-0812">Transmembrane</keyword>
<gene>
    <name evidence="3" type="ORF">SAMN02745823_01933</name>
</gene>
<dbReference type="Pfam" id="PF09851">
    <property type="entry name" value="SHOCT"/>
    <property type="match status" value="1"/>
</dbReference>
<accession>A0A1M5XPS5</accession>
<evidence type="ECO:0000256" key="1">
    <source>
        <dbReference type="SAM" id="Phobius"/>
    </source>
</evidence>
<evidence type="ECO:0000313" key="3">
    <source>
        <dbReference type="EMBL" id="SHI01847.1"/>
    </source>
</evidence>
<dbReference type="RefSeq" id="WP_084726382.1">
    <property type="nucleotide sequence ID" value="NZ_FQXV01000006.1"/>
</dbReference>
<feature type="transmembrane region" description="Helical" evidence="1">
    <location>
        <begin position="20"/>
        <end position="43"/>
    </location>
</feature>
<sequence length="87" mass="10052">MLMYYGNRMMGGGRYISYGWQALVCLAFLILIVLGIIALVRYIRFTGHGHKIEMPTVNPALQILQERYARGELSDEEYRVKKAELLK</sequence>
<dbReference type="EMBL" id="FQXV01000006">
    <property type="protein sequence ID" value="SHI01847.1"/>
    <property type="molecule type" value="Genomic_DNA"/>
</dbReference>
<protein>
    <submittedName>
        <fullName evidence="3">Putative membrane protein</fullName>
    </submittedName>
</protein>
<dbReference type="AlphaFoldDB" id="A0A1M5XPS5"/>
<keyword evidence="4" id="KW-1185">Reference proteome</keyword>
<dbReference type="Proteomes" id="UP000183995">
    <property type="component" value="Unassembled WGS sequence"/>
</dbReference>
<keyword evidence="1" id="KW-1133">Transmembrane helix</keyword>
<reference evidence="3 4" key="1">
    <citation type="submission" date="2016-11" db="EMBL/GenBank/DDBJ databases">
        <authorList>
            <person name="Jaros S."/>
            <person name="Januszkiewicz K."/>
            <person name="Wedrychowicz H."/>
        </authorList>
    </citation>
    <scope>NUCLEOTIDE SEQUENCE [LARGE SCALE GENOMIC DNA]</scope>
    <source>
        <strain evidence="3 4">DSM 10068</strain>
    </source>
</reference>
<organism evidence="3 4">
    <name type="scientific">Sporobacter termitidis DSM 10068</name>
    <dbReference type="NCBI Taxonomy" id="1123282"/>
    <lineage>
        <taxon>Bacteria</taxon>
        <taxon>Bacillati</taxon>
        <taxon>Bacillota</taxon>
        <taxon>Clostridia</taxon>
        <taxon>Eubacteriales</taxon>
        <taxon>Oscillospiraceae</taxon>
        <taxon>Sporobacter</taxon>
    </lineage>
</organism>
<proteinExistence type="predicted"/>
<dbReference type="OrthoDB" id="5461404at2"/>
<feature type="domain" description="SHOCT" evidence="2">
    <location>
        <begin position="60"/>
        <end position="86"/>
    </location>
</feature>
<evidence type="ECO:0000259" key="2">
    <source>
        <dbReference type="Pfam" id="PF09851"/>
    </source>
</evidence>
<keyword evidence="1" id="KW-0472">Membrane</keyword>
<name>A0A1M5XPS5_9FIRM</name>